<feature type="transmembrane region" description="Helical" evidence="1">
    <location>
        <begin position="7"/>
        <end position="29"/>
    </location>
</feature>
<keyword evidence="1" id="KW-1133">Transmembrane helix</keyword>
<gene>
    <name evidence="2" type="ORF">MCOS_LOCUS8158</name>
</gene>
<dbReference type="Proteomes" id="UP000267029">
    <property type="component" value="Unassembled WGS sequence"/>
</dbReference>
<keyword evidence="3" id="KW-1185">Reference proteome</keyword>
<dbReference type="WBParaSite" id="MCU_005293-RA">
    <property type="protein sequence ID" value="MCU_005293-RA"/>
    <property type="gene ID" value="MCU_005293"/>
</dbReference>
<feature type="transmembrane region" description="Helical" evidence="1">
    <location>
        <begin position="103"/>
        <end position="126"/>
    </location>
</feature>
<proteinExistence type="predicted"/>
<feature type="transmembrane region" description="Helical" evidence="1">
    <location>
        <begin position="75"/>
        <end position="97"/>
    </location>
</feature>
<dbReference type="EMBL" id="UXSR01005461">
    <property type="protein sequence ID" value="VDD82155.1"/>
    <property type="molecule type" value="Genomic_DNA"/>
</dbReference>
<keyword evidence="1" id="KW-0472">Membrane</keyword>
<keyword evidence="1" id="KW-0812">Transmembrane</keyword>
<dbReference type="AlphaFoldDB" id="A0A0R3UKM7"/>
<reference evidence="2 3" key="1">
    <citation type="submission" date="2018-10" db="EMBL/GenBank/DDBJ databases">
        <authorList>
            <consortium name="Pathogen Informatics"/>
        </authorList>
    </citation>
    <scope>NUCLEOTIDE SEQUENCE [LARGE SCALE GENOMIC DNA]</scope>
</reference>
<organism evidence="2 3">
    <name type="scientific">Mesocestoides corti</name>
    <name type="common">Flatworm</name>
    <dbReference type="NCBI Taxonomy" id="53468"/>
    <lineage>
        <taxon>Eukaryota</taxon>
        <taxon>Metazoa</taxon>
        <taxon>Spiralia</taxon>
        <taxon>Lophotrochozoa</taxon>
        <taxon>Platyhelminthes</taxon>
        <taxon>Cestoda</taxon>
        <taxon>Eucestoda</taxon>
        <taxon>Cyclophyllidea</taxon>
        <taxon>Mesocestoididae</taxon>
        <taxon>Mesocestoides</taxon>
    </lineage>
</organism>
<evidence type="ECO:0000256" key="1">
    <source>
        <dbReference type="SAM" id="Phobius"/>
    </source>
</evidence>
<sequence>MNTAKLVNLVAVATAVTFLIIVLAIGTGICRNILECDNKAMRIYGILLLVAAIFLVATTITYFVSFFKNPVWLRIAYLVTATFGLLFCFAGTLVLPYMEAALWGQWLATVAATLALTFAISVSISLSHKSK</sequence>
<evidence type="ECO:0000313" key="4">
    <source>
        <dbReference type="WBParaSite" id="MCU_005293-RA"/>
    </source>
</evidence>
<evidence type="ECO:0000313" key="2">
    <source>
        <dbReference type="EMBL" id="VDD82155.1"/>
    </source>
</evidence>
<reference evidence="4" key="2">
    <citation type="submission" date="2019-11" db="UniProtKB">
        <authorList>
            <consortium name="WormBaseParasite"/>
        </authorList>
    </citation>
    <scope>IDENTIFICATION</scope>
</reference>
<feature type="transmembrane region" description="Helical" evidence="1">
    <location>
        <begin position="41"/>
        <end position="63"/>
    </location>
</feature>
<accession>A0A0R3UKM7</accession>
<evidence type="ECO:0000313" key="3">
    <source>
        <dbReference type="Proteomes" id="UP000267029"/>
    </source>
</evidence>
<protein>
    <submittedName>
        <fullName evidence="4">MARVEL domain-containing protein</fullName>
    </submittedName>
</protein>
<name>A0A0R3UKM7_MESCO</name>